<dbReference type="Proteomes" id="UP000037035">
    <property type="component" value="Unassembled WGS sequence"/>
</dbReference>
<evidence type="ECO:0000313" key="1">
    <source>
        <dbReference type="EMBL" id="KNZ61310.1"/>
    </source>
</evidence>
<feature type="non-terminal residue" evidence="1">
    <location>
        <position position="1"/>
    </location>
</feature>
<dbReference type="VEuPathDB" id="FungiDB:VP01_14217g1"/>
<gene>
    <name evidence="1" type="ORF">VP01_14217g1</name>
</gene>
<sequence length="81" mass="9138">CFGEGKAPAVCCPAKGKINGFEIMAINPCNQSPSKINLTSCQMKDGFNTYKEKVQESPHQIHIHRLWFDQGILKGRNQYNQ</sequence>
<dbReference type="STRING" id="27349.A0A0L6VMG0"/>
<dbReference type="EMBL" id="LAVV01004685">
    <property type="protein sequence ID" value="KNZ61310.1"/>
    <property type="molecule type" value="Genomic_DNA"/>
</dbReference>
<evidence type="ECO:0000313" key="2">
    <source>
        <dbReference type="Proteomes" id="UP000037035"/>
    </source>
</evidence>
<proteinExistence type="predicted"/>
<name>A0A0L6VMG0_9BASI</name>
<dbReference type="AlphaFoldDB" id="A0A0L6VMG0"/>
<keyword evidence="2" id="KW-1185">Reference proteome</keyword>
<dbReference type="OrthoDB" id="2507214at2759"/>
<comment type="caution">
    <text evidence="1">The sequence shown here is derived from an EMBL/GenBank/DDBJ whole genome shotgun (WGS) entry which is preliminary data.</text>
</comment>
<organism evidence="1 2">
    <name type="scientific">Puccinia sorghi</name>
    <dbReference type="NCBI Taxonomy" id="27349"/>
    <lineage>
        <taxon>Eukaryota</taxon>
        <taxon>Fungi</taxon>
        <taxon>Dikarya</taxon>
        <taxon>Basidiomycota</taxon>
        <taxon>Pucciniomycotina</taxon>
        <taxon>Pucciniomycetes</taxon>
        <taxon>Pucciniales</taxon>
        <taxon>Pucciniaceae</taxon>
        <taxon>Puccinia</taxon>
    </lineage>
</organism>
<accession>A0A0L6VMG0</accession>
<protein>
    <submittedName>
        <fullName evidence="1">Uncharacterized protein</fullName>
    </submittedName>
</protein>
<reference evidence="1" key="1">
    <citation type="submission" date="2015-08" db="EMBL/GenBank/DDBJ databases">
        <title>Next Generation Sequencing and Analysis of the Genome of Puccinia sorghi L Schw, the Causal Agent of Maize Common Rust.</title>
        <authorList>
            <person name="Rochi L."/>
            <person name="Burguener G."/>
            <person name="Darino M."/>
            <person name="Turjanski A."/>
            <person name="Kreff E."/>
            <person name="Dieguez M.J."/>
            <person name="Sacco F."/>
        </authorList>
    </citation>
    <scope>NUCLEOTIDE SEQUENCE [LARGE SCALE GENOMIC DNA]</scope>
    <source>
        <strain evidence="1">RO10H11247</strain>
    </source>
</reference>